<dbReference type="KEGG" id="bda:FSZ17_17320"/>
<keyword evidence="3" id="KW-1185">Reference proteome</keyword>
<accession>A0A5B8Z7D5</accession>
<reference evidence="3" key="1">
    <citation type="submission" date="2019-08" db="EMBL/GenBank/DDBJ databases">
        <authorList>
            <person name="Zheng X."/>
        </authorList>
    </citation>
    <scope>NUCLEOTIDE SEQUENCE [LARGE SCALE GENOMIC DNA]</scope>
    <source>
        <strain evidence="3">FJAT-25496</strain>
    </source>
</reference>
<evidence type="ECO:0000313" key="2">
    <source>
        <dbReference type="EMBL" id="QED48878.1"/>
    </source>
</evidence>
<organism evidence="2 3">
    <name type="scientific">Cytobacillus dafuensis</name>
    <name type="common">Bacillus dafuensis</name>
    <dbReference type="NCBI Taxonomy" id="1742359"/>
    <lineage>
        <taxon>Bacteria</taxon>
        <taxon>Bacillati</taxon>
        <taxon>Bacillota</taxon>
        <taxon>Bacilli</taxon>
        <taxon>Bacillales</taxon>
        <taxon>Bacillaceae</taxon>
        <taxon>Cytobacillus</taxon>
    </lineage>
</organism>
<keyword evidence="1" id="KW-0472">Membrane</keyword>
<gene>
    <name evidence="2" type="ORF">FSZ17_17320</name>
</gene>
<dbReference type="Proteomes" id="UP000321555">
    <property type="component" value="Chromosome"/>
</dbReference>
<name>A0A5B8Z7D5_CYTDA</name>
<feature type="transmembrane region" description="Helical" evidence="1">
    <location>
        <begin position="6"/>
        <end position="25"/>
    </location>
</feature>
<dbReference type="OrthoDB" id="2735026at2"/>
<keyword evidence="1" id="KW-0812">Transmembrane</keyword>
<protein>
    <submittedName>
        <fullName evidence="2">Sigma-w pathway protein ysdB</fullName>
    </submittedName>
</protein>
<sequence>MVWLIRLLLFALIIFLIYSIIKYILNPKRKLELAHEQKRYFFLDDQDNVRKNFLITYKGVLFEGEKYLGTTENAFEVISIFIWPHRVAALKGMVREDLQFIERKIVENYPNAKIDWKSPIKEFMEKSKKPETPFSEHN</sequence>
<dbReference type="RefSeq" id="WP_057771927.1">
    <property type="nucleotide sequence ID" value="NZ_CP042593.1"/>
</dbReference>
<dbReference type="EMBL" id="CP042593">
    <property type="protein sequence ID" value="QED48878.1"/>
    <property type="molecule type" value="Genomic_DNA"/>
</dbReference>
<evidence type="ECO:0000313" key="3">
    <source>
        <dbReference type="Proteomes" id="UP000321555"/>
    </source>
</evidence>
<proteinExistence type="predicted"/>
<evidence type="ECO:0000256" key="1">
    <source>
        <dbReference type="SAM" id="Phobius"/>
    </source>
</evidence>
<keyword evidence="1" id="KW-1133">Transmembrane helix</keyword>
<dbReference type="STRING" id="1742359.GCA_001439625_02634"/>
<dbReference type="AlphaFoldDB" id="A0A5B8Z7D5"/>